<dbReference type="InterPro" id="IPR007694">
    <property type="entry name" value="DNA_helicase_DnaB-like_C"/>
</dbReference>
<evidence type="ECO:0000256" key="6">
    <source>
        <dbReference type="ARBA" id="ARBA00022840"/>
    </source>
</evidence>
<dbReference type="PROSITE" id="PS51199">
    <property type="entry name" value="SF4_HELICASE"/>
    <property type="match status" value="1"/>
</dbReference>
<evidence type="ECO:0000313" key="13">
    <source>
        <dbReference type="Proteomes" id="UP000724268"/>
    </source>
</evidence>
<evidence type="ECO:0000256" key="1">
    <source>
        <dbReference type="ARBA" id="ARBA00008428"/>
    </source>
</evidence>
<protein>
    <recommendedName>
        <fullName evidence="9">DNA 5'-3' helicase</fullName>
        <ecNumber evidence="9">5.6.2.3</ecNumber>
    </recommendedName>
</protein>
<dbReference type="PANTHER" id="PTHR30153">
    <property type="entry name" value="REPLICATIVE DNA HELICASE DNAB"/>
    <property type="match status" value="1"/>
</dbReference>
<evidence type="ECO:0000256" key="4">
    <source>
        <dbReference type="ARBA" id="ARBA00022801"/>
    </source>
</evidence>
<dbReference type="SUPFAM" id="SSF48024">
    <property type="entry name" value="N-terminal domain of DnaB helicase"/>
    <property type="match status" value="1"/>
</dbReference>
<dbReference type="PANTHER" id="PTHR30153:SF2">
    <property type="entry name" value="REPLICATIVE DNA HELICASE"/>
    <property type="match status" value="1"/>
</dbReference>
<keyword evidence="5" id="KW-0347">Helicase</keyword>
<dbReference type="Gene3D" id="3.40.50.300">
    <property type="entry name" value="P-loop containing nucleotide triphosphate hydrolases"/>
    <property type="match status" value="1"/>
</dbReference>
<dbReference type="InterPro" id="IPR016136">
    <property type="entry name" value="DNA_helicase_N/primase_C"/>
</dbReference>
<keyword evidence="7" id="KW-0238">DNA-binding</keyword>
<keyword evidence="3" id="KW-0547">Nucleotide-binding</keyword>
<accession>A0ABS7A2K6</accession>
<evidence type="ECO:0000256" key="9">
    <source>
        <dbReference type="ARBA" id="ARBA00044969"/>
    </source>
</evidence>
<evidence type="ECO:0000256" key="2">
    <source>
        <dbReference type="ARBA" id="ARBA00022705"/>
    </source>
</evidence>
<dbReference type="SUPFAM" id="SSF52540">
    <property type="entry name" value="P-loop containing nucleoside triphosphate hydrolases"/>
    <property type="match status" value="1"/>
</dbReference>
<dbReference type="Proteomes" id="UP000724268">
    <property type="component" value="Unassembled WGS sequence"/>
</dbReference>
<comment type="caution">
    <text evidence="12">The sequence shown here is derived from an EMBL/GenBank/DDBJ whole genome shotgun (WGS) entry which is preliminary data.</text>
</comment>
<dbReference type="RefSeq" id="WP_219760442.1">
    <property type="nucleotide sequence ID" value="NZ_JAHXRS010000029.1"/>
</dbReference>
<keyword evidence="13" id="KW-1185">Reference proteome</keyword>
<evidence type="ECO:0000256" key="7">
    <source>
        <dbReference type="ARBA" id="ARBA00023125"/>
    </source>
</evidence>
<gene>
    <name evidence="12" type="ORF">KZX47_12620</name>
</gene>
<keyword evidence="8" id="KW-0413">Isomerase</keyword>
<dbReference type="InterPro" id="IPR036185">
    <property type="entry name" value="DNA_heli_DnaB-like_N_sf"/>
</dbReference>
<dbReference type="InterPro" id="IPR007693">
    <property type="entry name" value="DNA_helicase_DnaB-like_N"/>
</dbReference>
<dbReference type="EMBL" id="JAHXRS010000029">
    <property type="protein sequence ID" value="MBW6395987.1"/>
    <property type="molecule type" value="Genomic_DNA"/>
</dbReference>
<evidence type="ECO:0000259" key="11">
    <source>
        <dbReference type="PROSITE" id="PS51199"/>
    </source>
</evidence>
<keyword evidence="6" id="KW-0067">ATP-binding</keyword>
<reference evidence="12 13" key="1">
    <citation type="submission" date="2021-07" db="EMBL/GenBank/DDBJ databases">
        <title>Thermus aquaticus gen. n. and sp. n., a nonsporulating extreme thermophile.</title>
        <authorList>
            <person name="Hu C.-J."/>
            <person name="Li W.-J."/>
            <person name="Xian W.-D."/>
        </authorList>
    </citation>
    <scope>NUCLEOTIDE SEQUENCE [LARGE SCALE GENOMIC DNA]</scope>
    <source>
        <strain evidence="12 13">SYSU G05001</strain>
    </source>
</reference>
<dbReference type="Pfam" id="PF03796">
    <property type="entry name" value="DnaB_C"/>
    <property type="match status" value="1"/>
</dbReference>
<proteinExistence type="inferred from homology"/>
<name>A0ABS7A2K6_9DEIN</name>
<dbReference type="InterPro" id="IPR027417">
    <property type="entry name" value="P-loop_NTPase"/>
</dbReference>
<keyword evidence="4" id="KW-0378">Hydrolase</keyword>
<organism evidence="12 13">
    <name type="scientific">Thermus brevis</name>
    <dbReference type="NCBI Taxonomy" id="2862456"/>
    <lineage>
        <taxon>Bacteria</taxon>
        <taxon>Thermotogati</taxon>
        <taxon>Deinococcota</taxon>
        <taxon>Deinococci</taxon>
        <taxon>Thermales</taxon>
        <taxon>Thermaceae</taxon>
        <taxon>Thermus</taxon>
    </lineage>
</organism>
<dbReference type="Pfam" id="PF00772">
    <property type="entry name" value="DnaB"/>
    <property type="match status" value="1"/>
</dbReference>
<comment type="similarity">
    <text evidence="1">Belongs to the helicase family. DnaB subfamily.</text>
</comment>
<evidence type="ECO:0000256" key="10">
    <source>
        <dbReference type="ARBA" id="ARBA00048954"/>
    </source>
</evidence>
<sequence>MQTQVQVPENPNLAPVDAERALVAAALVDAGEVLEAANLPPEAFYHEGLRAFWRAIQELVREGAYPEIGLVVQRSGLPPEEARRLAGELFEFPASPLAAGQYAQAVRAAWGRRRAAQALAVTYQRLVSGGADPSAALLEVARLGEALAVEEGAEPVRLIQAAERLVETISPGQDRPRAVGLALSDYGQELLSVAPGELHLMAASTGVGKSAIALQLARAAASGGWKTLIYSLEMRAEDWAGRALVQLGALSSREMRMGLASEAALERVANGLGKLADLEVYVQDKLFAQDQILADIRRQARRGFRFFVVDYLGLVEMPLRSGEKRHQALEDLASALKRLALELGVAVLGIHQTNRLAEVDRKGAGIAAWGDSYQMLRPADGVYVLIRHKGEGGERLGEQAEWKREKVRNGALGVIPLRFDPLRMAFEEA</sequence>
<evidence type="ECO:0000256" key="8">
    <source>
        <dbReference type="ARBA" id="ARBA00023235"/>
    </source>
</evidence>
<keyword evidence="2" id="KW-0235">DNA replication</keyword>
<dbReference type="Gene3D" id="1.10.860.10">
    <property type="entry name" value="DNAb Helicase, Chain A"/>
    <property type="match status" value="1"/>
</dbReference>
<evidence type="ECO:0000313" key="12">
    <source>
        <dbReference type="EMBL" id="MBW6395987.1"/>
    </source>
</evidence>
<comment type="catalytic activity">
    <reaction evidence="10">
        <text>ATP + H2O = ADP + phosphate + H(+)</text>
        <dbReference type="Rhea" id="RHEA:13065"/>
        <dbReference type="ChEBI" id="CHEBI:15377"/>
        <dbReference type="ChEBI" id="CHEBI:15378"/>
        <dbReference type="ChEBI" id="CHEBI:30616"/>
        <dbReference type="ChEBI" id="CHEBI:43474"/>
        <dbReference type="ChEBI" id="CHEBI:456216"/>
        <dbReference type="EC" id="5.6.2.3"/>
    </reaction>
</comment>
<dbReference type="EC" id="5.6.2.3" evidence="9"/>
<evidence type="ECO:0000256" key="3">
    <source>
        <dbReference type="ARBA" id="ARBA00022741"/>
    </source>
</evidence>
<feature type="domain" description="SF4 helicase" evidence="11">
    <location>
        <begin position="172"/>
        <end position="429"/>
    </location>
</feature>
<evidence type="ECO:0000256" key="5">
    <source>
        <dbReference type="ARBA" id="ARBA00022806"/>
    </source>
</evidence>